<keyword evidence="1 3" id="KW-0863">Zinc-finger</keyword>
<name>A0A815UTJ4_9BILA</name>
<evidence type="ECO:0000259" key="4">
    <source>
        <dbReference type="PROSITE" id="PS50089"/>
    </source>
</evidence>
<proteinExistence type="predicted"/>
<dbReference type="GO" id="GO:0008270">
    <property type="term" value="F:zinc ion binding"/>
    <property type="evidence" value="ECO:0007669"/>
    <property type="project" value="UniProtKB-KW"/>
</dbReference>
<dbReference type="AlphaFoldDB" id="A0A815UTJ4"/>
<evidence type="ECO:0000313" key="5">
    <source>
        <dbReference type="EMBL" id="CAF1460572.1"/>
    </source>
</evidence>
<evidence type="ECO:0000256" key="2">
    <source>
        <dbReference type="ARBA" id="ARBA00022833"/>
    </source>
</evidence>
<sequence length="59" mass="6582">IMAELLICPLCKSIIADSIDGIAIYDCGHIIHGACFYDLHHQSYLCFVCGIWSSHILFP</sequence>
<evidence type="ECO:0000313" key="8">
    <source>
        <dbReference type="EMBL" id="CAF4128652.1"/>
    </source>
</evidence>
<evidence type="ECO:0000313" key="6">
    <source>
        <dbReference type="EMBL" id="CAF1523433.1"/>
    </source>
</evidence>
<protein>
    <recommendedName>
        <fullName evidence="4">RING-type domain-containing protein</fullName>
    </recommendedName>
</protein>
<dbReference type="Proteomes" id="UP000663889">
    <property type="component" value="Unassembled WGS sequence"/>
</dbReference>
<accession>A0A815UTJ4</accession>
<evidence type="ECO:0000256" key="1">
    <source>
        <dbReference type="ARBA" id="ARBA00022771"/>
    </source>
</evidence>
<dbReference type="EMBL" id="CAJOBE010011335">
    <property type="protein sequence ID" value="CAF4128652.1"/>
    <property type="molecule type" value="Genomic_DNA"/>
</dbReference>
<comment type="caution">
    <text evidence="6">The sequence shown here is derived from an EMBL/GenBank/DDBJ whole genome shotgun (WGS) entry which is preliminary data.</text>
</comment>
<keyword evidence="1 3" id="KW-0479">Metal-binding</keyword>
<feature type="non-terminal residue" evidence="6">
    <location>
        <position position="1"/>
    </location>
</feature>
<dbReference type="Proteomes" id="UP000663874">
    <property type="component" value="Unassembled WGS sequence"/>
</dbReference>
<reference evidence="6" key="1">
    <citation type="submission" date="2021-02" db="EMBL/GenBank/DDBJ databases">
        <authorList>
            <person name="Nowell W R."/>
        </authorList>
    </citation>
    <scope>NUCLEOTIDE SEQUENCE</scope>
</reference>
<dbReference type="SUPFAM" id="SSF57850">
    <property type="entry name" value="RING/U-box"/>
    <property type="match status" value="1"/>
</dbReference>
<dbReference type="Proteomes" id="UP000663823">
    <property type="component" value="Unassembled WGS sequence"/>
</dbReference>
<dbReference type="PROSITE" id="PS50089">
    <property type="entry name" value="ZF_RING_2"/>
    <property type="match status" value="1"/>
</dbReference>
<feature type="domain" description="RING-type" evidence="4">
    <location>
        <begin position="8"/>
        <end position="49"/>
    </location>
</feature>
<evidence type="ECO:0000313" key="7">
    <source>
        <dbReference type="EMBL" id="CAF4094272.1"/>
    </source>
</evidence>
<dbReference type="EMBL" id="CAJNOU010007359">
    <property type="protein sequence ID" value="CAF1523433.1"/>
    <property type="molecule type" value="Genomic_DNA"/>
</dbReference>
<gene>
    <name evidence="8" type="ORF">FNK824_LOCUS32639</name>
    <name evidence="7" type="ORF">OTI717_LOCUS33831</name>
    <name evidence="5" type="ORF">RFH988_LOCUS37133</name>
    <name evidence="6" type="ORF">SEV965_LOCUS37142</name>
</gene>
<keyword evidence="2" id="KW-0862">Zinc</keyword>
<dbReference type="InterPro" id="IPR013083">
    <property type="entry name" value="Znf_RING/FYVE/PHD"/>
</dbReference>
<dbReference type="Gene3D" id="3.30.40.10">
    <property type="entry name" value="Zinc/RING finger domain, C3HC4 (zinc finger)"/>
    <property type="match status" value="1"/>
</dbReference>
<evidence type="ECO:0000313" key="9">
    <source>
        <dbReference type="Proteomes" id="UP000663889"/>
    </source>
</evidence>
<dbReference type="OrthoDB" id="10374849at2759"/>
<evidence type="ECO:0000256" key="3">
    <source>
        <dbReference type="PROSITE-ProRule" id="PRU00175"/>
    </source>
</evidence>
<organism evidence="6 9">
    <name type="scientific">Rotaria sordida</name>
    <dbReference type="NCBI Taxonomy" id="392033"/>
    <lineage>
        <taxon>Eukaryota</taxon>
        <taxon>Metazoa</taxon>
        <taxon>Spiralia</taxon>
        <taxon>Gnathifera</taxon>
        <taxon>Rotifera</taxon>
        <taxon>Eurotatoria</taxon>
        <taxon>Bdelloidea</taxon>
        <taxon>Philodinida</taxon>
        <taxon>Philodinidae</taxon>
        <taxon>Rotaria</taxon>
    </lineage>
</organism>
<dbReference type="Proteomes" id="UP000663882">
    <property type="component" value="Unassembled WGS sequence"/>
</dbReference>
<dbReference type="EMBL" id="CAJNOO010007029">
    <property type="protein sequence ID" value="CAF1460572.1"/>
    <property type="molecule type" value="Genomic_DNA"/>
</dbReference>
<dbReference type="EMBL" id="CAJOAX010011475">
    <property type="protein sequence ID" value="CAF4094272.1"/>
    <property type="molecule type" value="Genomic_DNA"/>
</dbReference>
<dbReference type="InterPro" id="IPR001841">
    <property type="entry name" value="Znf_RING"/>
</dbReference>